<proteinExistence type="predicted"/>
<gene>
    <name evidence="1" type="ORF">ASPCAL04874</name>
</gene>
<name>A0A0U5FVZ5_ASPCI</name>
<dbReference type="InterPro" id="IPR029032">
    <property type="entry name" value="AhpD-like"/>
</dbReference>
<protein>
    <submittedName>
        <fullName evidence="1">Uncharacterized protein</fullName>
    </submittedName>
</protein>
<keyword evidence="2" id="KW-1185">Reference proteome</keyword>
<sequence length="379" mass="43208">MTDSWSYDKQVQSMQVIRSPEGGPAHDAYPLPTNRGFPDSPHTPLTWVISNLQDLWSLRRSVFIEFKNDDFGDDNCSPDRKGDISACRIAIRGRRHSCRLHFTNLCRIDIISLYQRRSHILRIRYSTPCPSLPADLQLTQPTMPPAPPNLTPLFTTLEEKFSAAGFDPSRWPILAIATLTASTEPDQAHQLYTYLTSKPEYASPESRQALVRRLREALVKSISIVGVCKPIESILSIASVEREEDRDYTSTREGWQCNEANHQRGIDWFSKLYKGNSGTTIGLFDAHKDFAWISQEITYGFYLSDRKILDDLDTQLVVLPGIMIQNLRLETHWHIRGTRRLGVSKEKVQVVWECVKDVADFLGMRVDKVPTVDDVESDV</sequence>
<reference evidence="2" key="1">
    <citation type="journal article" date="2016" name="Genome Announc.">
        <title>Draft genome sequences of fungus Aspergillus calidoustus.</title>
        <authorList>
            <person name="Horn F."/>
            <person name="Linde J."/>
            <person name="Mattern D.J."/>
            <person name="Walther G."/>
            <person name="Guthke R."/>
            <person name="Scherlach K."/>
            <person name="Martin K."/>
            <person name="Brakhage A.A."/>
            <person name="Petzke L."/>
            <person name="Valiante V."/>
        </authorList>
    </citation>
    <scope>NUCLEOTIDE SEQUENCE [LARGE SCALE GENOMIC DNA]</scope>
    <source>
        <strain evidence="2">SF006504</strain>
    </source>
</reference>
<organism evidence="1 2">
    <name type="scientific">Aspergillus calidoustus</name>
    <dbReference type="NCBI Taxonomy" id="454130"/>
    <lineage>
        <taxon>Eukaryota</taxon>
        <taxon>Fungi</taxon>
        <taxon>Dikarya</taxon>
        <taxon>Ascomycota</taxon>
        <taxon>Pezizomycotina</taxon>
        <taxon>Eurotiomycetes</taxon>
        <taxon>Eurotiomycetidae</taxon>
        <taxon>Eurotiales</taxon>
        <taxon>Aspergillaceae</taxon>
        <taxon>Aspergillus</taxon>
        <taxon>Aspergillus subgen. Nidulantes</taxon>
    </lineage>
</organism>
<dbReference type="OMA" id="SATRETW"/>
<dbReference type="PANTHER" id="PTHR28180:SF5">
    <property type="entry name" value="DNA POLYMERASE ALPHA SUBUNIT B"/>
    <property type="match status" value="1"/>
</dbReference>
<dbReference type="STRING" id="454130.A0A0U5FVZ5"/>
<evidence type="ECO:0000313" key="2">
    <source>
        <dbReference type="Proteomes" id="UP000054771"/>
    </source>
</evidence>
<dbReference type="Gene3D" id="1.20.1290.10">
    <property type="entry name" value="AhpD-like"/>
    <property type="match status" value="1"/>
</dbReference>
<dbReference type="OrthoDB" id="5537330at2759"/>
<evidence type="ECO:0000313" key="1">
    <source>
        <dbReference type="EMBL" id="CEL03728.1"/>
    </source>
</evidence>
<accession>A0A0U5FVZ5</accession>
<dbReference type="AlphaFoldDB" id="A0A0U5FVZ5"/>
<dbReference type="InterPro" id="IPR052999">
    <property type="entry name" value="PTS1_Protein"/>
</dbReference>
<dbReference type="EMBL" id="CDMC01000004">
    <property type="protein sequence ID" value="CEL03728.1"/>
    <property type="molecule type" value="Genomic_DNA"/>
</dbReference>
<dbReference type="SUPFAM" id="SSF69118">
    <property type="entry name" value="AhpD-like"/>
    <property type="match status" value="1"/>
</dbReference>
<dbReference type="Proteomes" id="UP000054771">
    <property type="component" value="Unassembled WGS sequence"/>
</dbReference>
<dbReference type="PANTHER" id="PTHR28180">
    <property type="entry name" value="CONSERVED MITOCHONDRIAL PROTEIN-RELATED"/>
    <property type="match status" value="1"/>
</dbReference>